<dbReference type="AlphaFoldDB" id="A0A9W7F709"/>
<dbReference type="InterPro" id="IPR012334">
    <property type="entry name" value="Pectin_lyas_fold"/>
</dbReference>
<dbReference type="InterPro" id="IPR022775">
    <property type="entry name" value="AP_mu_sigma_su"/>
</dbReference>
<keyword evidence="1" id="KW-0732">Signal</keyword>
<gene>
    <name evidence="4" type="ORF">TrRE_jg8640</name>
</gene>
<reference evidence="4" key="1">
    <citation type="submission" date="2022-07" db="EMBL/GenBank/DDBJ databases">
        <title>Genome analysis of Parmales, a sister group of diatoms, reveals the evolutionary specialization of diatoms from phago-mixotrophs to photoautotrophs.</title>
        <authorList>
            <person name="Ban H."/>
            <person name="Sato S."/>
            <person name="Yoshikawa S."/>
            <person name="Kazumasa Y."/>
            <person name="Nakamura Y."/>
            <person name="Ichinomiya M."/>
            <person name="Saitoh K."/>
            <person name="Sato N."/>
            <person name="Blanc-Mathieu R."/>
            <person name="Endo H."/>
            <person name="Kuwata A."/>
            <person name="Ogata H."/>
        </authorList>
    </citation>
    <scope>NUCLEOTIDE SEQUENCE</scope>
</reference>
<dbReference type="Gene3D" id="2.160.20.10">
    <property type="entry name" value="Single-stranded right-handed beta-helix, Pectin lyase-like"/>
    <property type="match status" value="2"/>
</dbReference>
<proteinExistence type="predicted"/>
<dbReference type="OrthoDB" id="202331at2759"/>
<evidence type="ECO:0000313" key="4">
    <source>
        <dbReference type="EMBL" id="GMI03638.1"/>
    </source>
</evidence>
<dbReference type="PANTHER" id="PTHR36453">
    <property type="entry name" value="SECRETED PROTEIN-RELATED"/>
    <property type="match status" value="1"/>
</dbReference>
<organism evidence="4 5">
    <name type="scientific">Triparma retinervis</name>
    <dbReference type="NCBI Taxonomy" id="2557542"/>
    <lineage>
        <taxon>Eukaryota</taxon>
        <taxon>Sar</taxon>
        <taxon>Stramenopiles</taxon>
        <taxon>Ochrophyta</taxon>
        <taxon>Bolidophyceae</taxon>
        <taxon>Parmales</taxon>
        <taxon>Triparmaceae</taxon>
        <taxon>Triparma</taxon>
    </lineage>
</organism>
<dbReference type="Proteomes" id="UP001165082">
    <property type="component" value="Unassembled WGS sequence"/>
</dbReference>
<dbReference type="InterPro" id="IPR011012">
    <property type="entry name" value="Longin-like_dom_sf"/>
</dbReference>
<dbReference type="InterPro" id="IPR039448">
    <property type="entry name" value="Beta_helix"/>
</dbReference>
<evidence type="ECO:0000313" key="5">
    <source>
        <dbReference type="Proteomes" id="UP001165082"/>
    </source>
</evidence>
<dbReference type="SUPFAM" id="SSF51126">
    <property type="entry name" value="Pectin lyase-like"/>
    <property type="match status" value="1"/>
</dbReference>
<feature type="signal peptide" evidence="1">
    <location>
        <begin position="1"/>
        <end position="15"/>
    </location>
</feature>
<evidence type="ECO:0000259" key="3">
    <source>
        <dbReference type="Pfam" id="PF13229"/>
    </source>
</evidence>
<dbReference type="SMART" id="SM00710">
    <property type="entry name" value="PbH1"/>
    <property type="match status" value="6"/>
</dbReference>
<dbReference type="Gene3D" id="3.30.450.60">
    <property type="match status" value="1"/>
</dbReference>
<evidence type="ECO:0000256" key="1">
    <source>
        <dbReference type="SAM" id="SignalP"/>
    </source>
</evidence>
<accession>A0A9W7F709</accession>
<dbReference type="EMBL" id="BRXZ01000039">
    <property type="protein sequence ID" value="GMI03638.1"/>
    <property type="molecule type" value="Genomic_DNA"/>
</dbReference>
<feature type="chain" id="PRO_5040738539" description="Right handed beta helix domain-containing protein" evidence="1">
    <location>
        <begin position="16"/>
        <end position="741"/>
    </location>
</feature>
<dbReference type="Pfam" id="PF13229">
    <property type="entry name" value="Beta_helix"/>
    <property type="match status" value="1"/>
</dbReference>
<comment type="caution">
    <text evidence="4">The sequence shown here is derived from an EMBL/GenBank/DDBJ whole genome shotgun (WGS) entry which is preliminary data.</text>
</comment>
<dbReference type="InterPro" id="IPR006626">
    <property type="entry name" value="PbH1"/>
</dbReference>
<sequence length="741" mass="80521">MKLLLLLPLLLVTEATFFVSPDGSDSNDGTQASPFLTLTRAKEAANLENEPSTCQISLASGRHELPTPFVLTAADVPCSFVSGDADSPAVISGGVLLDNKHFTEHDNTLLSYDLSNSFPDPSPFGEIRTGTLGDCANSQSQLFSSTTPTNLARYPNVDQQTQLWDFVSISSACDSDPSESPCLSEFTVTGDDAARLAALTPPFFIHGYWSFDWADNHVRVVSVTANDANSTTLKIDPETNPLYGFLPNARFVVENILNELDDASEFLIDRDLKVLYAHASLDLSADLVVSKSESVLSFQDAKGFTFTNLVFSDSQATLVSGTGSGIAFESCAFRNAGGDGVKITGTDIIINNSSLTTAGCSGISLTGGDRVELTSSGNVVSGSVLKDYGRWKRTYMPGVGFGGDGIRIENNEISQAPHQGIYGSGNDHLIQNNYLHDLCVESSDSGAFYTGRSWSNRGNVFAGNRIENVRPLTPTKLGYLVVMGVYLDDQMSGWAIENNTFVNVMQGALLGGGRDNVFRGNYFENCDVGIEFDCRGLTWDVDNCVVGGPFEKDLESFDYLEGVWSEKYPAVVTTFDVEGGSKPCTPQWNVIADNSFCSCQEGVSAYDGADADNTLIEFLFLISRQGKTRLTKWYGQYTVSERARAVRDVTNLVLSRPPKQCAFIEWKDKKIIYKRYASLFFVAAIGNGDNELITLEKIHLFVEILDSYNSVLKSCGTMDDMMDDEKEGGAGGSGRRNSSKK</sequence>
<feature type="domain" description="AP complex mu/sigma subunit" evidence="2">
    <location>
        <begin position="616"/>
        <end position="708"/>
    </location>
</feature>
<dbReference type="Pfam" id="PF01217">
    <property type="entry name" value="Clat_adaptor_s"/>
    <property type="match status" value="1"/>
</dbReference>
<protein>
    <recommendedName>
        <fullName evidence="6">Right handed beta helix domain-containing protein</fullName>
    </recommendedName>
</protein>
<evidence type="ECO:0000259" key="2">
    <source>
        <dbReference type="Pfam" id="PF01217"/>
    </source>
</evidence>
<name>A0A9W7F709_9STRA</name>
<evidence type="ECO:0008006" key="6">
    <source>
        <dbReference type="Google" id="ProtNLM"/>
    </source>
</evidence>
<feature type="domain" description="Right handed beta helix" evidence="3">
    <location>
        <begin position="401"/>
        <end position="545"/>
    </location>
</feature>
<dbReference type="InterPro" id="IPR011050">
    <property type="entry name" value="Pectin_lyase_fold/virulence"/>
</dbReference>
<keyword evidence="5" id="KW-1185">Reference proteome</keyword>
<dbReference type="PANTHER" id="PTHR36453:SF1">
    <property type="entry name" value="RIGHT HANDED BETA HELIX DOMAIN-CONTAINING PROTEIN"/>
    <property type="match status" value="1"/>
</dbReference>
<dbReference type="SUPFAM" id="SSF64356">
    <property type="entry name" value="SNARE-like"/>
    <property type="match status" value="1"/>
</dbReference>